<name>K1XLN3_MARBU</name>
<dbReference type="AlphaFoldDB" id="K1XLN3"/>
<dbReference type="EMBL" id="JH921450">
    <property type="protein sequence ID" value="EKD13389.1"/>
    <property type="molecule type" value="Genomic_DNA"/>
</dbReference>
<dbReference type="SUPFAM" id="SSF51735">
    <property type="entry name" value="NAD(P)-binding Rossmann-fold domains"/>
    <property type="match status" value="1"/>
</dbReference>
<dbReference type="HOGENOM" id="CLU_1204998_0_0_1"/>
<accession>K1XLN3</accession>
<dbReference type="Proteomes" id="UP000006753">
    <property type="component" value="Unassembled WGS sequence"/>
</dbReference>
<organism evidence="3 4">
    <name type="scientific">Marssonina brunnea f. sp. multigermtubi (strain MB_m1)</name>
    <name type="common">Marssonina leaf spot fungus</name>
    <dbReference type="NCBI Taxonomy" id="1072389"/>
    <lineage>
        <taxon>Eukaryota</taxon>
        <taxon>Fungi</taxon>
        <taxon>Dikarya</taxon>
        <taxon>Ascomycota</taxon>
        <taxon>Pezizomycotina</taxon>
        <taxon>Leotiomycetes</taxon>
        <taxon>Helotiales</taxon>
        <taxon>Drepanopezizaceae</taxon>
        <taxon>Drepanopeziza</taxon>
    </lineage>
</organism>
<dbReference type="OrthoDB" id="1669814at2759"/>
<dbReference type="PANTHER" id="PTHR42760:SF83">
    <property type="entry name" value="(3R)-3-HYDROXYACYL-COA DEHYDROGENASE"/>
    <property type="match status" value="1"/>
</dbReference>
<dbReference type="STRING" id="1072389.K1XLN3"/>
<dbReference type="PRINTS" id="PR00081">
    <property type="entry name" value="GDHRDH"/>
</dbReference>
<dbReference type="InterPro" id="IPR002347">
    <property type="entry name" value="SDR_fam"/>
</dbReference>
<dbReference type="Pfam" id="PF13561">
    <property type="entry name" value="adh_short_C2"/>
    <property type="match status" value="1"/>
</dbReference>
<evidence type="ECO:0000256" key="2">
    <source>
        <dbReference type="ARBA" id="ARBA00023002"/>
    </source>
</evidence>
<dbReference type="KEGG" id="mbe:MBM_08472"/>
<reference evidence="3 4" key="1">
    <citation type="journal article" date="2012" name="BMC Genomics">
        <title>Sequencing the genome of Marssonina brunnea reveals fungus-poplar co-evolution.</title>
        <authorList>
            <person name="Zhu S."/>
            <person name="Cao Y.-Z."/>
            <person name="Jiang C."/>
            <person name="Tan B.-Y."/>
            <person name="Wang Z."/>
            <person name="Feng S."/>
            <person name="Zhang L."/>
            <person name="Su X.-H."/>
            <person name="Brejova B."/>
            <person name="Vinar T."/>
            <person name="Xu M."/>
            <person name="Wang M.-X."/>
            <person name="Zhang S.-G."/>
            <person name="Huang M.-R."/>
            <person name="Wu R."/>
            <person name="Zhou Y."/>
        </authorList>
    </citation>
    <scope>NUCLEOTIDE SEQUENCE [LARGE SCALE GENOMIC DNA]</scope>
    <source>
        <strain evidence="3 4">MB_m1</strain>
    </source>
</reference>
<dbReference type="PANTHER" id="PTHR42760">
    <property type="entry name" value="SHORT-CHAIN DEHYDROGENASES/REDUCTASES FAMILY MEMBER"/>
    <property type="match status" value="1"/>
</dbReference>
<comment type="similarity">
    <text evidence="1">Belongs to the short-chain dehydrogenases/reductases (SDR) family.</text>
</comment>
<dbReference type="GO" id="GO:0048038">
    <property type="term" value="F:quinone binding"/>
    <property type="evidence" value="ECO:0007669"/>
    <property type="project" value="TreeGrafter"/>
</dbReference>
<proteinExistence type="inferred from homology"/>
<dbReference type="GO" id="GO:0006633">
    <property type="term" value="P:fatty acid biosynthetic process"/>
    <property type="evidence" value="ECO:0007669"/>
    <property type="project" value="TreeGrafter"/>
</dbReference>
<sequence length="230" mass="25407">MKNGVRVFGNGWNNGLLHLNTRLCRLQALGEWHWESNHRHTVCTALALIHITNPSSLAETLIIVPNSTSLKPHHTAAFDIGSATEVAKFIADVISKYRQIDHLFNCADINPRRLATEEITDASWDKLMKHKPQGAIQRHPALHPPSSAQLNNSQHFFYIVALETSAQDAFYHATTAGIIGFSKTTALELGLRDRLGTLDEIADVVVFLFSDQSRYMNGSVVEVSEGGGDP</sequence>
<protein>
    <submittedName>
        <fullName evidence="3">Putative short-chain dehydrogenase/reductase SDR</fullName>
    </submittedName>
</protein>
<dbReference type="Gene3D" id="3.40.50.720">
    <property type="entry name" value="NAD(P)-binding Rossmann-like Domain"/>
    <property type="match status" value="1"/>
</dbReference>
<dbReference type="InterPro" id="IPR036291">
    <property type="entry name" value="NAD(P)-bd_dom_sf"/>
</dbReference>
<dbReference type="GO" id="GO:0016616">
    <property type="term" value="F:oxidoreductase activity, acting on the CH-OH group of donors, NAD or NADP as acceptor"/>
    <property type="evidence" value="ECO:0007669"/>
    <property type="project" value="TreeGrafter"/>
</dbReference>
<dbReference type="CDD" id="cd05233">
    <property type="entry name" value="SDR_c"/>
    <property type="match status" value="1"/>
</dbReference>
<keyword evidence="2" id="KW-0560">Oxidoreductase</keyword>
<keyword evidence="4" id="KW-1185">Reference proteome</keyword>
<evidence type="ECO:0000313" key="4">
    <source>
        <dbReference type="Proteomes" id="UP000006753"/>
    </source>
</evidence>
<evidence type="ECO:0000256" key="1">
    <source>
        <dbReference type="ARBA" id="ARBA00006484"/>
    </source>
</evidence>
<gene>
    <name evidence="3" type="ORF">MBM_08472</name>
</gene>
<dbReference type="InParanoid" id="K1XLN3"/>
<evidence type="ECO:0000313" key="3">
    <source>
        <dbReference type="EMBL" id="EKD13389.1"/>
    </source>
</evidence>